<dbReference type="SUPFAM" id="SSF53474">
    <property type="entry name" value="alpha/beta-Hydrolases"/>
    <property type="match status" value="1"/>
</dbReference>
<feature type="transmembrane region" description="Helical" evidence="15">
    <location>
        <begin position="848"/>
        <end position="866"/>
    </location>
</feature>
<evidence type="ECO:0000256" key="10">
    <source>
        <dbReference type="ARBA" id="ARBA00023180"/>
    </source>
</evidence>
<comment type="catalytic activity">
    <reaction evidence="12">
        <text>L-seryl-[protein] + ATP = O-phospho-L-seryl-[protein] + ADP + H(+)</text>
        <dbReference type="Rhea" id="RHEA:17989"/>
        <dbReference type="Rhea" id="RHEA-COMP:9863"/>
        <dbReference type="Rhea" id="RHEA-COMP:11604"/>
        <dbReference type="ChEBI" id="CHEBI:15378"/>
        <dbReference type="ChEBI" id="CHEBI:29999"/>
        <dbReference type="ChEBI" id="CHEBI:30616"/>
        <dbReference type="ChEBI" id="CHEBI:83421"/>
        <dbReference type="ChEBI" id="CHEBI:456216"/>
        <dbReference type="EC" id="2.7.11.1"/>
    </reaction>
</comment>
<feature type="domain" description="Protein kinase" evidence="17">
    <location>
        <begin position="335"/>
        <end position="589"/>
    </location>
</feature>
<feature type="transmembrane region" description="Helical" evidence="15">
    <location>
        <begin position="259"/>
        <end position="280"/>
    </location>
</feature>
<dbReference type="InterPro" id="IPR004000">
    <property type="entry name" value="Actin"/>
</dbReference>
<dbReference type="Pfam" id="PF11744">
    <property type="entry name" value="ALMT"/>
    <property type="match status" value="3"/>
</dbReference>
<dbReference type="InterPro" id="IPR006693">
    <property type="entry name" value="AB_hydrolase_lipase"/>
</dbReference>
<dbReference type="Pfam" id="PF04083">
    <property type="entry name" value="Abhydro_lipase"/>
    <property type="match status" value="1"/>
</dbReference>
<dbReference type="InterPro" id="IPR017441">
    <property type="entry name" value="Protein_kinase_ATP_BS"/>
</dbReference>
<dbReference type="PANTHER" id="PTHR46008">
    <property type="entry name" value="LEAF RUST 10 DISEASE-RESISTANCE LOCUS RECEPTOR-LIKE PROTEIN KINASE-LIKE 1.4"/>
    <property type="match status" value="1"/>
</dbReference>
<dbReference type="InterPro" id="IPR011009">
    <property type="entry name" value="Kinase-like_dom_sf"/>
</dbReference>
<evidence type="ECO:0000259" key="17">
    <source>
        <dbReference type="PROSITE" id="PS50011"/>
    </source>
</evidence>
<dbReference type="InterPro" id="IPR020966">
    <property type="entry name" value="ALMT"/>
</dbReference>
<evidence type="ECO:0000313" key="18">
    <source>
        <dbReference type="EMBL" id="KAH0866037.1"/>
    </source>
</evidence>
<dbReference type="Gene3D" id="3.30.200.20">
    <property type="entry name" value="Phosphorylase Kinase, domain 1"/>
    <property type="match status" value="1"/>
</dbReference>
<dbReference type="SUPFAM" id="SSF56112">
    <property type="entry name" value="Protein kinase-like (PK-like)"/>
    <property type="match status" value="1"/>
</dbReference>
<keyword evidence="7 13" id="KW-0067">ATP-binding</keyword>
<keyword evidence="19" id="KW-1185">Reference proteome</keyword>
<dbReference type="Gene3D" id="3.30.420.40">
    <property type="match status" value="1"/>
</dbReference>
<evidence type="ECO:0000313" key="19">
    <source>
        <dbReference type="Proteomes" id="UP000824890"/>
    </source>
</evidence>
<evidence type="ECO:0000256" key="4">
    <source>
        <dbReference type="ARBA" id="ARBA00022692"/>
    </source>
</evidence>
<dbReference type="Pfam" id="PF13947">
    <property type="entry name" value="GUB_WAK_bind"/>
    <property type="match status" value="1"/>
</dbReference>
<keyword evidence="5 16" id="KW-0732">Signal</keyword>
<dbReference type="InterPro" id="IPR029058">
    <property type="entry name" value="AB_hydrolase_fold"/>
</dbReference>
<dbReference type="Gene3D" id="3.40.50.1820">
    <property type="entry name" value="alpha/beta hydrolase"/>
    <property type="match status" value="1"/>
</dbReference>
<evidence type="ECO:0000256" key="1">
    <source>
        <dbReference type="ARBA" id="ARBA00004141"/>
    </source>
</evidence>
<evidence type="ECO:0000256" key="9">
    <source>
        <dbReference type="ARBA" id="ARBA00023136"/>
    </source>
</evidence>
<feature type="region of interest" description="Disordered" evidence="14">
    <location>
        <begin position="1399"/>
        <end position="1422"/>
    </location>
</feature>
<dbReference type="InterPro" id="IPR025287">
    <property type="entry name" value="WAK_GUB"/>
</dbReference>
<reference evidence="18 19" key="1">
    <citation type="submission" date="2021-05" db="EMBL/GenBank/DDBJ databases">
        <title>Genome Assembly of Synthetic Allotetraploid Brassica napus Reveals Homoeologous Exchanges between Subgenomes.</title>
        <authorList>
            <person name="Davis J.T."/>
        </authorList>
    </citation>
    <scope>NUCLEOTIDE SEQUENCE [LARGE SCALE GENOMIC DNA]</scope>
    <source>
        <strain evidence="19">cv. Da-Ae</strain>
        <tissue evidence="18">Seedling</tissue>
    </source>
</reference>
<feature type="signal peptide" evidence="16">
    <location>
        <begin position="1"/>
        <end position="24"/>
    </location>
</feature>
<accession>A0ABQ7YEL6</accession>
<feature type="transmembrane region" description="Helical" evidence="15">
    <location>
        <begin position="741"/>
        <end position="759"/>
    </location>
</feature>
<dbReference type="EMBL" id="JAGKQM010000018">
    <property type="protein sequence ID" value="KAH0866037.1"/>
    <property type="molecule type" value="Genomic_DNA"/>
</dbReference>
<evidence type="ECO:0000256" key="14">
    <source>
        <dbReference type="SAM" id="MobiDB-lite"/>
    </source>
</evidence>
<keyword evidence="10" id="KW-0325">Glycoprotein</keyword>
<evidence type="ECO:0000256" key="16">
    <source>
        <dbReference type="SAM" id="SignalP"/>
    </source>
</evidence>
<dbReference type="InterPro" id="IPR000719">
    <property type="entry name" value="Prot_kinase_dom"/>
</dbReference>
<name>A0ABQ7YEL6_BRANA</name>
<dbReference type="PANTHER" id="PTHR46008:SF26">
    <property type="entry name" value="GENOME ASSEMBLY, CHROMOSOME: A09"/>
    <property type="match status" value="1"/>
</dbReference>
<dbReference type="Pfam" id="PF00022">
    <property type="entry name" value="Actin"/>
    <property type="match status" value="1"/>
</dbReference>
<dbReference type="EC" id="2.7.11.1" evidence="3"/>
<gene>
    <name evidence="18" type="ORF">HID58_083248</name>
</gene>
<evidence type="ECO:0000256" key="11">
    <source>
        <dbReference type="ARBA" id="ARBA00047899"/>
    </source>
</evidence>
<comment type="caution">
    <text evidence="18">The sequence shown here is derived from an EMBL/GenBank/DDBJ whole genome shotgun (WGS) entry which is preliminary data.</text>
</comment>
<feature type="non-terminal residue" evidence="18">
    <location>
        <position position="1"/>
    </location>
</feature>
<dbReference type="Pfam" id="PF07714">
    <property type="entry name" value="PK_Tyr_Ser-Thr"/>
    <property type="match status" value="1"/>
</dbReference>
<feature type="transmembrane region" description="Helical" evidence="15">
    <location>
        <begin position="878"/>
        <end position="899"/>
    </location>
</feature>
<organism evidence="18 19">
    <name type="scientific">Brassica napus</name>
    <name type="common">Rape</name>
    <dbReference type="NCBI Taxonomy" id="3708"/>
    <lineage>
        <taxon>Eukaryota</taxon>
        <taxon>Viridiplantae</taxon>
        <taxon>Streptophyta</taxon>
        <taxon>Embryophyta</taxon>
        <taxon>Tracheophyta</taxon>
        <taxon>Spermatophyta</taxon>
        <taxon>Magnoliopsida</taxon>
        <taxon>eudicotyledons</taxon>
        <taxon>Gunneridae</taxon>
        <taxon>Pentapetalae</taxon>
        <taxon>rosids</taxon>
        <taxon>malvids</taxon>
        <taxon>Brassicales</taxon>
        <taxon>Brassicaceae</taxon>
        <taxon>Brassiceae</taxon>
        <taxon>Brassica</taxon>
    </lineage>
</organism>
<proteinExistence type="predicted"/>
<evidence type="ECO:0000256" key="6">
    <source>
        <dbReference type="ARBA" id="ARBA00022741"/>
    </source>
</evidence>
<evidence type="ECO:0000256" key="15">
    <source>
        <dbReference type="SAM" id="Phobius"/>
    </source>
</evidence>
<dbReference type="Gene3D" id="1.10.510.10">
    <property type="entry name" value="Transferase(Phosphotransferase) domain 1"/>
    <property type="match status" value="2"/>
</dbReference>
<comment type="subcellular location">
    <subcellularLocation>
        <location evidence="1">Membrane</location>
        <topology evidence="1">Multi-pass membrane protein</topology>
    </subcellularLocation>
    <subcellularLocation>
        <location evidence="2">Membrane</location>
        <topology evidence="2">Single-pass type I membrane protein</topology>
    </subcellularLocation>
</comment>
<comment type="catalytic activity">
    <reaction evidence="11">
        <text>L-threonyl-[protein] + ATP = O-phospho-L-threonyl-[protein] + ADP + H(+)</text>
        <dbReference type="Rhea" id="RHEA:46608"/>
        <dbReference type="Rhea" id="RHEA-COMP:11060"/>
        <dbReference type="Rhea" id="RHEA-COMP:11605"/>
        <dbReference type="ChEBI" id="CHEBI:15378"/>
        <dbReference type="ChEBI" id="CHEBI:30013"/>
        <dbReference type="ChEBI" id="CHEBI:30616"/>
        <dbReference type="ChEBI" id="CHEBI:61977"/>
        <dbReference type="ChEBI" id="CHEBI:456216"/>
        <dbReference type="EC" id="2.7.11.1"/>
    </reaction>
</comment>
<keyword evidence="8 15" id="KW-1133">Transmembrane helix</keyword>
<evidence type="ECO:0000256" key="2">
    <source>
        <dbReference type="ARBA" id="ARBA00004479"/>
    </source>
</evidence>
<feature type="transmembrane region" description="Helical" evidence="15">
    <location>
        <begin position="771"/>
        <end position="788"/>
    </location>
</feature>
<evidence type="ECO:0000256" key="13">
    <source>
        <dbReference type="PROSITE-ProRule" id="PRU10141"/>
    </source>
</evidence>
<evidence type="ECO:0000256" key="8">
    <source>
        <dbReference type="ARBA" id="ARBA00022989"/>
    </source>
</evidence>
<feature type="chain" id="PRO_5047283831" description="non-specific serine/threonine protein kinase" evidence="16">
    <location>
        <begin position="25"/>
        <end position="1990"/>
    </location>
</feature>
<dbReference type="InterPro" id="IPR001245">
    <property type="entry name" value="Ser-Thr/Tyr_kinase_cat_dom"/>
</dbReference>
<dbReference type="PROSITE" id="PS50011">
    <property type="entry name" value="PROTEIN_KINASE_DOM"/>
    <property type="match status" value="1"/>
</dbReference>
<sequence>YIIKSSMSISLLLILCVIFPSCFSADQQYEECRLPLRCGSEPSLFPNITYPFWGNTIGKPNYCGQTEFELSCRKNQTLTLELENFTLRVISVNLENKTITVADESLFEDGCPHIFNFTGAKQFTLNHNTEMIDLFNCPFNYPPTSPSTVSCQLSKDNPVTYHVFGSAHPLPNCTRAGEIPMLRSAKNELNQSNQTLKMTLEKGFELRYDKEDKTCRDCTDTSGICGSESGSGNFRCLCTDKPHESSCHDERGPNYKVKVGIGAAASVFGISAASLAWFVYHRRITKIYRTSSALLPRNLSDQSSKPSSDIEKAEELLAGVRLFSYEELEEATNNFDPSKELGDGGFGAVYYGKLKDGRSVAVKRLYENNFKRAEQFRNEVEILTGLRHPNLVTLFGCSSKQSRDLLLVYEYVANGTLADHLHGPHASPSALPWSTRLKIAVETASALKYLHASEIIHRDVKLFPTGQTHVSTGPQGTPGYVDPEYHLSYQLSNKSDVYSFAVVLMELISSLPAVDMTRPRQEINLSNMAVLKIQNRKLQEMVDPSLGFDTNTEVRQTVIAVAELAFQCLQSDKDLRPCMTHVTETLTRIQNNGFGSGMDVADVSKSGPLAAQPLDVANGSKSGPLVAQSVDVAYVNKSGPLVAQSPDSVIVKWNKPGTKMAAPDLESFRRSSMFDGSFRQSLRDGLLPQQTSDYSYMFEDRTHARCCSYRYFSDKITGFVKKSKDVLVTAWEMGTTDPRKIIFSAKMGLALTLVNILIFFKLPGSELSNHYLWAILTIVVIFEFRATFSKGCNIGLGTLSAGALALGMAEVSYMTVKWAEVFSTASIFVVAFLGTYAKLYPTMKPYEYGFRAFLLTYCYVIVSGYRTGEFMETAVSRFLMIALGGSIGLIVNTCIYPIWAGDDLHNLIATNFVNVATSLEGCVNAYLNFVAYDTMPSMILSTLATDQLFNPHKPRRHSGRDSLHSSKHISNTSILQILTSYLLFYGFCWMGATTRSIQIIQIPMEDVHSQHLNNFSSKERESETVAPEEKREVFRNELQRVGIEGAKVVRLIGQKLKKMERLNPIENILHEIHKAAEELQSKIDDKSYLLVKAENWEIGNPFRDATDELEKSDLSQISIEDMWLAPEGEEESRMYKSASDLSLATFASLLMEFVARLENLVNAYDELCVVAHFEEPISMLLAEPPLNTQQIERRRQPAELANVLTSFATRSATSLAVDCGGGSTTIAPVHEGYVLQKVMESINKCDVDIGRELYTCRWHIINATVERTLEKDLIEESPHSARVDMLASNRREYIGISRLIPTDVVLQIRRIVDNALAVTKESVKTLTYESLNNIARSINGVSALLLTLLPGKASVLEGLHGWELRPTLRAPRLPRWMHNGVSSFNHFIHELSVDSDASSLDYSSGEDSDDAMSTPPSPLSQTSLRSWATLPANYESHWTEWITLILWWVLLPSRIFLWVPLHLLGLFSRHSPRPYFSKAVPGKEHHVPNRTTDRRRGVIEDLQLGIEIFIDAIFDFFHKAAHLLLSPSEAFGILLSWFSSSSQCHSPEGNYDDVLDDETLGDNYSSSPTERTTTSLYNTDTRTCQDVITELGYPYEAIRVVTSDGYGLLLERIPRRDARKAVFLQHGVLDSSMGWVSNGVVGSPAFAAYDQGYDVYLGNFRGLVSRDHVNKNISSKDFWSYSINEHAREDIPAMIEKIHEIKTSELRLYQPNIEELVNEEQPYKLCVLSHSLGGAAVLMYVITSRIEEKPHRLSRLILLSPAGFHEDSNLCFTLIEHTFLLLGPLLSRIVPAFYIPTRFFRMLLNKLARDFHNYPAVGGLVQTLMSYVVGGDSSNWLGVMGLPHYNMNDMPAVSFRVALHLAQIKRSSKFKMFDYGSVKANIEVYGSPEPLDLGEFYGLIDVPVDLVAGKKDKVIRPSMVRKHYRVMRETGVVDASYNEFEYAHLDFTFSHREELLAYVMSRLLLVEPTQTQPVHKKGMKLKKKIETSRL</sequence>
<dbReference type="Proteomes" id="UP000824890">
    <property type="component" value="Unassembled WGS sequence"/>
</dbReference>
<feature type="transmembrane region" description="Helical" evidence="15">
    <location>
        <begin position="795"/>
        <end position="815"/>
    </location>
</feature>
<keyword evidence="6 13" id="KW-0547">Nucleotide-binding</keyword>
<evidence type="ECO:0000256" key="3">
    <source>
        <dbReference type="ARBA" id="ARBA00012513"/>
    </source>
</evidence>
<evidence type="ECO:0000256" key="7">
    <source>
        <dbReference type="ARBA" id="ARBA00022840"/>
    </source>
</evidence>
<keyword evidence="4 15" id="KW-0812">Transmembrane</keyword>
<evidence type="ECO:0000256" key="5">
    <source>
        <dbReference type="ARBA" id="ARBA00022729"/>
    </source>
</evidence>
<dbReference type="PROSITE" id="PS00107">
    <property type="entry name" value="PROTEIN_KINASE_ATP"/>
    <property type="match status" value="1"/>
</dbReference>
<dbReference type="InterPro" id="IPR032872">
    <property type="entry name" value="WAK_assoc_C"/>
</dbReference>
<evidence type="ECO:0000256" key="12">
    <source>
        <dbReference type="ARBA" id="ARBA00048679"/>
    </source>
</evidence>
<feature type="binding site" evidence="13">
    <location>
        <position position="363"/>
    </location>
    <ligand>
        <name>ATP</name>
        <dbReference type="ChEBI" id="CHEBI:30616"/>
    </ligand>
</feature>
<dbReference type="Pfam" id="PF14380">
    <property type="entry name" value="WAK_assoc"/>
    <property type="match status" value="1"/>
</dbReference>
<keyword evidence="9 15" id="KW-0472">Membrane</keyword>
<protein>
    <recommendedName>
        <fullName evidence="3">non-specific serine/threonine protein kinase</fullName>
        <ecNumber evidence="3">2.7.11.1</ecNumber>
    </recommendedName>
</protein>